<comment type="caution">
    <text evidence="2">The sequence shown here is derived from an EMBL/GenBank/DDBJ whole genome shotgun (WGS) entry which is preliminary data.</text>
</comment>
<name>A0ABS1RLS2_9RHOB</name>
<accession>A0ABS1RLS2</accession>
<keyword evidence="3" id="KW-1185">Reference proteome</keyword>
<organism evidence="2 3">
    <name type="scientific">Rhodovulum visakhapatnamense</name>
    <dbReference type="NCBI Taxonomy" id="364297"/>
    <lineage>
        <taxon>Bacteria</taxon>
        <taxon>Pseudomonadati</taxon>
        <taxon>Pseudomonadota</taxon>
        <taxon>Alphaproteobacteria</taxon>
        <taxon>Rhodobacterales</taxon>
        <taxon>Paracoccaceae</taxon>
        <taxon>Rhodovulum</taxon>
    </lineage>
</organism>
<proteinExistence type="predicted"/>
<feature type="region of interest" description="Disordered" evidence="1">
    <location>
        <begin position="1"/>
        <end position="22"/>
    </location>
</feature>
<gene>
    <name evidence="2" type="ORF">JMJ92_21215</name>
</gene>
<sequence>MTAQTRVDAPETDTTAPDTEPKWTLSISLRGRETVDFSLTESRALGALRALQDRDDDRDLEGWFFLPGLVVNLSDVQMISAAPSPSDTASRARLTWI</sequence>
<evidence type="ECO:0000313" key="2">
    <source>
        <dbReference type="EMBL" id="MBL3580631.1"/>
    </source>
</evidence>
<evidence type="ECO:0008006" key="4">
    <source>
        <dbReference type="Google" id="ProtNLM"/>
    </source>
</evidence>
<dbReference type="RefSeq" id="WP_075785596.1">
    <property type="nucleotide sequence ID" value="NZ_JAESIL010000184.1"/>
</dbReference>
<dbReference type="Proteomes" id="UP000635853">
    <property type="component" value="Unassembled WGS sequence"/>
</dbReference>
<reference evidence="3" key="1">
    <citation type="submission" date="2021-01" db="EMBL/GenBank/DDBJ databases">
        <title>Draft genomes of Rhodovulum sulfidophilum.</title>
        <authorList>
            <person name="Guzman M.S."/>
        </authorList>
    </citation>
    <scope>NUCLEOTIDE SEQUENCE [LARGE SCALE GENOMIC DNA]</scope>
    <source>
        <strain evidence="3">AB19</strain>
    </source>
</reference>
<protein>
    <recommendedName>
        <fullName evidence="4">Tail assembly chaperone E/41/14-like protein</fullName>
    </recommendedName>
</protein>
<evidence type="ECO:0000313" key="3">
    <source>
        <dbReference type="Proteomes" id="UP000635853"/>
    </source>
</evidence>
<dbReference type="EMBL" id="JAESIL010000184">
    <property type="protein sequence ID" value="MBL3580631.1"/>
    <property type="molecule type" value="Genomic_DNA"/>
</dbReference>
<evidence type="ECO:0000256" key="1">
    <source>
        <dbReference type="SAM" id="MobiDB-lite"/>
    </source>
</evidence>